<dbReference type="Proteomes" id="UP000254889">
    <property type="component" value="Chromosome"/>
</dbReference>
<evidence type="ECO:0000313" key="2">
    <source>
        <dbReference type="EMBL" id="AXK82584.1"/>
    </source>
</evidence>
<keyword evidence="1" id="KW-0732">Signal</keyword>
<feature type="signal peptide" evidence="1">
    <location>
        <begin position="1"/>
        <end position="25"/>
    </location>
</feature>
<keyword evidence="3" id="KW-1185">Reference proteome</keyword>
<gene>
    <name evidence="2" type="ORF">DW352_19900</name>
</gene>
<dbReference type="OrthoDB" id="8450361at2"/>
<dbReference type="EMBL" id="CP031417">
    <property type="protein sequence ID" value="AXK82584.1"/>
    <property type="molecule type" value="Genomic_DNA"/>
</dbReference>
<accession>A0A346A087</accession>
<evidence type="ECO:0000313" key="3">
    <source>
        <dbReference type="Proteomes" id="UP000254889"/>
    </source>
</evidence>
<feature type="chain" id="PRO_5017054961" description="DUF3617 family protein" evidence="1">
    <location>
        <begin position="26"/>
        <end position="135"/>
    </location>
</feature>
<protein>
    <recommendedName>
        <fullName evidence="4">DUF3617 family protein</fullName>
    </recommendedName>
</protein>
<organism evidence="2 3">
    <name type="scientific">Pseudolabrys taiwanensis</name>
    <dbReference type="NCBI Taxonomy" id="331696"/>
    <lineage>
        <taxon>Bacteria</taxon>
        <taxon>Pseudomonadati</taxon>
        <taxon>Pseudomonadota</taxon>
        <taxon>Alphaproteobacteria</taxon>
        <taxon>Hyphomicrobiales</taxon>
        <taxon>Xanthobacteraceae</taxon>
        <taxon>Pseudolabrys</taxon>
    </lineage>
</organism>
<evidence type="ECO:0000256" key="1">
    <source>
        <dbReference type="SAM" id="SignalP"/>
    </source>
</evidence>
<dbReference type="AlphaFoldDB" id="A0A346A087"/>
<name>A0A346A087_9HYPH</name>
<reference evidence="2 3" key="1">
    <citation type="submission" date="2018-07" db="EMBL/GenBank/DDBJ databases">
        <authorList>
            <person name="Quirk P.G."/>
            <person name="Krulwich T.A."/>
        </authorList>
    </citation>
    <scope>NUCLEOTIDE SEQUENCE [LARGE SCALE GENOMIC DNA]</scope>
    <source>
        <strain evidence="2 3">CC-BB4</strain>
    </source>
</reference>
<proteinExistence type="predicted"/>
<sequence>MALRSLVMKSAACIVALITGMSAAAAQSGPAYVGKWGVEGPDACRDGVGTDDLKATFTAKQFEYYASTCRVMSSRRLSRSGATAHRFKLQCEGEGAKVDKEVILVVLEKTDPRPELLLHIDAASWDTLTYQRCGD</sequence>
<dbReference type="KEGG" id="ptaw:DW352_19900"/>
<evidence type="ECO:0008006" key="4">
    <source>
        <dbReference type="Google" id="ProtNLM"/>
    </source>
</evidence>